<dbReference type="PANTHER" id="PTHR40448">
    <property type="entry name" value="TWO-COMPONENT SENSOR HISTIDINE KINASE"/>
    <property type="match status" value="1"/>
</dbReference>
<feature type="transmembrane region" description="Helical" evidence="1">
    <location>
        <begin position="190"/>
        <end position="206"/>
    </location>
</feature>
<feature type="transmembrane region" description="Helical" evidence="1">
    <location>
        <begin position="78"/>
        <end position="97"/>
    </location>
</feature>
<dbReference type="SUPFAM" id="SSF55874">
    <property type="entry name" value="ATPase domain of HSP90 chaperone/DNA topoisomerase II/histidine kinase"/>
    <property type="match status" value="1"/>
</dbReference>
<keyword evidence="1" id="KW-1133">Transmembrane helix</keyword>
<evidence type="ECO:0000313" key="4">
    <source>
        <dbReference type="Proteomes" id="UP000033375"/>
    </source>
</evidence>
<dbReference type="PANTHER" id="PTHR40448:SF1">
    <property type="entry name" value="TWO-COMPONENT SENSOR HISTIDINE KINASE"/>
    <property type="match status" value="1"/>
</dbReference>
<keyword evidence="3" id="KW-0808">Transferase</keyword>
<feature type="domain" description="Sensor histidine kinase NatK-like C-terminal" evidence="2">
    <location>
        <begin position="334"/>
        <end position="437"/>
    </location>
</feature>
<sequence length="445" mass="52359">MYIYNFLLEEITFVVHIIVVLMLYQQITGDKVRFYLYFLLPIIFRVLFYIVPPIGYFSSLLFWLFYSLYKNKFSNRTLAVFFGLYPVVVESLFSRVIAFDLLPMFGISINITNKFPVLSLLIELLIFPTFYYLTKTIQIDFKNLQIGFSKNQLKYYLLTFDISMAFYFILLQIFSIFTDVIPNALKLRENLVGIYVIYFLIMLIFLHSKITDEIDRELKEQKDNQLQNLEKYSSHIESLYEEIRLFRHDYINIITSIKSSIELNDIASIQNVYDTVLSKTVKDFSDRKYDIANLSKIENTALKSVLSAKLLEAYNKGVEIAIEVDGRQDLYSFELLDFITIISILLDNAIEATLLSKDPEINIAIFSHNDRFYFIVENKTKEESVNRNNIFKNGFSTKGEERGIGLYKVTQILDKYPSASIRTQSFSYVFRQTIEIQKNYRFSYL</sequence>
<dbReference type="EC" id="2.7.3.-" evidence="3"/>
<evidence type="ECO:0000256" key="1">
    <source>
        <dbReference type="SAM" id="Phobius"/>
    </source>
</evidence>
<accession>A0AB34SC39</accession>
<dbReference type="Proteomes" id="UP000033375">
    <property type="component" value="Unassembled WGS sequence"/>
</dbReference>
<dbReference type="InterPro" id="IPR032834">
    <property type="entry name" value="NatK-like_C"/>
</dbReference>
<keyword evidence="1" id="KW-0472">Membrane</keyword>
<keyword evidence="1" id="KW-0812">Transmembrane</keyword>
<dbReference type="AlphaFoldDB" id="A0AB34SC39"/>
<feature type="transmembrane region" description="Helical" evidence="1">
    <location>
        <begin position="117"/>
        <end position="134"/>
    </location>
</feature>
<protein>
    <submittedName>
        <fullName evidence="3">Histidine kinase</fullName>
        <ecNumber evidence="3">2.7.3.-</ecNumber>
    </submittedName>
</protein>
<comment type="caution">
    <text evidence="3">The sequence shown here is derived from an EMBL/GenBank/DDBJ whole genome shotgun (WGS) entry which is preliminary data.</text>
</comment>
<feature type="transmembrane region" description="Helical" evidence="1">
    <location>
        <begin position="36"/>
        <end position="66"/>
    </location>
</feature>
<proteinExistence type="predicted"/>
<evidence type="ECO:0000259" key="2">
    <source>
        <dbReference type="Pfam" id="PF14501"/>
    </source>
</evidence>
<dbReference type="GO" id="GO:0042802">
    <property type="term" value="F:identical protein binding"/>
    <property type="evidence" value="ECO:0007669"/>
    <property type="project" value="TreeGrafter"/>
</dbReference>
<organism evidence="3 4">
    <name type="scientific">Streptococcus gordonii</name>
    <dbReference type="NCBI Taxonomy" id="1302"/>
    <lineage>
        <taxon>Bacteria</taxon>
        <taxon>Bacillati</taxon>
        <taxon>Bacillota</taxon>
        <taxon>Bacilli</taxon>
        <taxon>Lactobacillales</taxon>
        <taxon>Streptococcaceae</taxon>
        <taxon>Streptococcus</taxon>
    </lineage>
</organism>
<dbReference type="Pfam" id="PF14501">
    <property type="entry name" value="HATPase_c_5"/>
    <property type="match status" value="1"/>
</dbReference>
<feature type="transmembrane region" description="Helical" evidence="1">
    <location>
        <begin position="155"/>
        <end position="178"/>
    </location>
</feature>
<evidence type="ECO:0000313" key="3">
    <source>
        <dbReference type="EMBL" id="KJQ65816.1"/>
    </source>
</evidence>
<reference evidence="3 4" key="1">
    <citation type="submission" date="2015-02" db="EMBL/GenBank/DDBJ databases">
        <title>Evolution of amylase-binding proteins of oral streptococcal species.</title>
        <authorList>
            <person name="Haase E.M."/>
        </authorList>
    </citation>
    <scope>NUCLEOTIDE SEQUENCE [LARGE SCALE GENOMIC DNA]</scope>
    <source>
        <strain evidence="4">UB10712</strain>
    </source>
</reference>
<dbReference type="EMBL" id="JYGN01000002">
    <property type="protein sequence ID" value="KJQ65816.1"/>
    <property type="molecule type" value="Genomic_DNA"/>
</dbReference>
<dbReference type="InterPro" id="IPR036890">
    <property type="entry name" value="HATPase_C_sf"/>
</dbReference>
<keyword evidence="3" id="KW-0418">Kinase</keyword>
<feature type="transmembrane region" description="Helical" evidence="1">
    <location>
        <begin position="7"/>
        <end position="24"/>
    </location>
</feature>
<dbReference type="GO" id="GO:0016301">
    <property type="term" value="F:kinase activity"/>
    <property type="evidence" value="ECO:0007669"/>
    <property type="project" value="UniProtKB-KW"/>
</dbReference>
<name>A0AB34SC39_STRGN</name>
<dbReference type="Gene3D" id="3.30.565.10">
    <property type="entry name" value="Histidine kinase-like ATPase, C-terminal domain"/>
    <property type="match status" value="1"/>
</dbReference>
<gene>
    <name evidence="3" type="primary">hk13</name>
    <name evidence="3" type="ORF">TZ88_00509</name>
</gene>